<feature type="transmembrane region" description="Helical" evidence="7">
    <location>
        <begin position="448"/>
        <end position="468"/>
    </location>
</feature>
<dbReference type="InterPro" id="IPR000209">
    <property type="entry name" value="Peptidase_S8/S53_dom"/>
</dbReference>
<evidence type="ECO:0000256" key="6">
    <source>
        <dbReference type="SAM" id="MobiDB-lite"/>
    </source>
</evidence>
<evidence type="ECO:0000256" key="5">
    <source>
        <dbReference type="PROSITE-ProRule" id="PRU01240"/>
    </source>
</evidence>
<evidence type="ECO:0000313" key="10">
    <source>
        <dbReference type="EMBL" id="NHC14817.1"/>
    </source>
</evidence>
<name>A0ABX0GV55_9ACTN</name>
<keyword evidence="4 5" id="KW-0720">Serine protease</keyword>
<dbReference type="PANTHER" id="PTHR43806:SF11">
    <property type="entry name" value="CEREVISIN-RELATED"/>
    <property type="match status" value="1"/>
</dbReference>
<dbReference type="Gene3D" id="3.40.50.200">
    <property type="entry name" value="Peptidase S8/S53 domain"/>
    <property type="match status" value="1"/>
</dbReference>
<proteinExistence type="inferred from homology"/>
<feature type="region of interest" description="Disordered" evidence="6">
    <location>
        <begin position="358"/>
        <end position="424"/>
    </location>
</feature>
<dbReference type="InterPro" id="IPR050131">
    <property type="entry name" value="Peptidase_S8_subtilisin-like"/>
</dbReference>
<keyword evidence="8" id="KW-0732">Signal</keyword>
<sequence length="483" mass="49127">MLALLASRRERGPASRARGAGVLALVAAALLPAAGPALSAPAAADTKGDWWYSALKIAQNTREADGSGVTIALLDTPVDRTIPELRGQRLEDGGSYCEDPLDKPYPAFLEGRRGVFHGTSMAALLVGNGKGTRPDGSGIRGVAPGATLRVYPVLDPREQEKGEFGCYAADLETLEAESYHELIPKALVQAVDDGADIVSMSFNSKNMDAAAEYAADRGVIMVASVTERINALTGKAEGFVGAPADAKGVIAVTAVDSKGRWWDGAAESKDVLVAAPGVDIGSGAMDERGRWSSDGLGTGTSPATAIVAGMLAVVKSKYPDATNAQIVQHLVRHTTTRPLKHDVYYGYGIVSLTNMLQADPRENPDDNPLLDDMLFGSVPPARRWTGTAPATPRPSTPAAVGVPSATGTPPASSPGQAPAAGASSAADAPSTAAVASSSGSTGSGSGTAVAVVLVALVAGGGAVAALLYRRRRPGGAPASTEGA</sequence>
<keyword evidence="7" id="KW-1133">Transmembrane helix</keyword>
<keyword evidence="7" id="KW-0812">Transmembrane</keyword>
<feature type="chain" id="PRO_5045499903" evidence="8">
    <location>
        <begin position="40"/>
        <end position="483"/>
    </location>
</feature>
<evidence type="ECO:0000313" key="11">
    <source>
        <dbReference type="Proteomes" id="UP000800981"/>
    </source>
</evidence>
<dbReference type="Proteomes" id="UP000800981">
    <property type="component" value="Unassembled WGS sequence"/>
</dbReference>
<keyword evidence="11" id="KW-1185">Reference proteome</keyword>
<evidence type="ECO:0000256" key="7">
    <source>
        <dbReference type="SAM" id="Phobius"/>
    </source>
</evidence>
<feature type="active site" description="Charge relay system" evidence="5">
    <location>
        <position position="301"/>
    </location>
</feature>
<gene>
    <name evidence="10" type="ORF">G9H71_13595</name>
</gene>
<feature type="compositionally biased region" description="Low complexity" evidence="6">
    <location>
        <begin position="396"/>
        <end position="424"/>
    </location>
</feature>
<organism evidence="10 11">
    <name type="scientific">Motilibacter deserti</name>
    <dbReference type="NCBI Taxonomy" id="2714956"/>
    <lineage>
        <taxon>Bacteria</taxon>
        <taxon>Bacillati</taxon>
        <taxon>Actinomycetota</taxon>
        <taxon>Actinomycetes</taxon>
        <taxon>Motilibacterales</taxon>
        <taxon>Motilibacteraceae</taxon>
        <taxon>Motilibacter</taxon>
    </lineage>
</organism>
<keyword evidence="7" id="KW-0472">Membrane</keyword>
<evidence type="ECO:0000256" key="2">
    <source>
        <dbReference type="ARBA" id="ARBA00022670"/>
    </source>
</evidence>
<feature type="domain" description="Peptidase S8/S53" evidence="9">
    <location>
        <begin position="66"/>
        <end position="348"/>
    </location>
</feature>
<feature type="active site" description="Charge relay system" evidence="5">
    <location>
        <position position="75"/>
    </location>
</feature>
<dbReference type="PANTHER" id="PTHR43806">
    <property type="entry name" value="PEPTIDASE S8"/>
    <property type="match status" value="1"/>
</dbReference>
<protein>
    <submittedName>
        <fullName evidence="10">S8 family serine peptidase</fullName>
    </submittedName>
</protein>
<keyword evidence="2 5" id="KW-0645">Protease</keyword>
<keyword evidence="3 5" id="KW-0378">Hydrolase</keyword>
<evidence type="ECO:0000256" key="1">
    <source>
        <dbReference type="ARBA" id="ARBA00011073"/>
    </source>
</evidence>
<dbReference type="PRINTS" id="PR00723">
    <property type="entry name" value="SUBTILISIN"/>
</dbReference>
<dbReference type="Pfam" id="PF00082">
    <property type="entry name" value="Peptidase_S8"/>
    <property type="match status" value="1"/>
</dbReference>
<evidence type="ECO:0000259" key="9">
    <source>
        <dbReference type="Pfam" id="PF00082"/>
    </source>
</evidence>
<comment type="similarity">
    <text evidence="1 5">Belongs to the peptidase S8 family.</text>
</comment>
<dbReference type="RefSeq" id="WP_166282721.1">
    <property type="nucleotide sequence ID" value="NZ_JAANNP010000011.1"/>
</dbReference>
<dbReference type="PROSITE" id="PS51892">
    <property type="entry name" value="SUBTILASE"/>
    <property type="match status" value="1"/>
</dbReference>
<evidence type="ECO:0000256" key="8">
    <source>
        <dbReference type="SAM" id="SignalP"/>
    </source>
</evidence>
<comment type="caution">
    <text evidence="10">The sequence shown here is derived from an EMBL/GenBank/DDBJ whole genome shotgun (WGS) entry which is preliminary data.</text>
</comment>
<reference evidence="10 11" key="1">
    <citation type="submission" date="2020-03" db="EMBL/GenBank/DDBJ databases">
        <title>Two novel Motilibacter sp.</title>
        <authorList>
            <person name="Liu S."/>
        </authorList>
    </citation>
    <scope>NUCLEOTIDE SEQUENCE [LARGE SCALE GENOMIC DNA]</scope>
    <source>
        <strain evidence="10 11">E257</strain>
    </source>
</reference>
<dbReference type="EMBL" id="JAANNP010000011">
    <property type="protein sequence ID" value="NHC14817.1"/>
    <property type="molecule type" value="Genomic_DNA"/>
</dbReference>
<dbReference type="CDD" id="cd00306">
    <property type="entry name" value="Peptidases_S8_S53"/>
    <property type="match status" value="1"/>
</dbReference>
<feature type="signal peptide" evidence="8">
    <location>
        <begin position="1"/>
        <end position="39"/>
    </location>
</feature>
<evidence type="ECO:0000256" key="3">
    <source>
        <dbReference type="ARBA" id="ARBA00022801"/>
    </source>
</evidence>
<dbReference type="InterPro" id="IPR015500">
    <property type="entry name" value="Peptidase_S8_subtilisin-rel"/>
</dbReference>
<evidence type="ECO:0000256" key="4">
    <source>
        <dbReference type="ARBA" id="ARBA00022825"/>
    </source>
</evidence>
<dbReference type="InterPro" id="IPR036852">
    <property type="entry name" value="Peptidase_S8/S53_dom_sf"/>
</dbReference>
<feature type="active site" description="Charge relay system" evidence="5">
    <location>
        <position position="117"/>
    </location>
</feature>
<accession>A0ABX0GV55</accession>
<dbReference type="SUPFAM" id="SSF52743">
    <property type="entry name" value="Subtilisin-like"/>
    <property type="match status" value="1"/>
</dbReference>